<dbReference type="GO" id="GO:0016020">
    <property type="term" value="C:membrane"/>
    <property type="evidence" value="ECO:0007669"/>
    <property type="project" value="UniProtKB-SubCell"/>
</dbReference>
<reference evidence="8" key="1">
    <citation type="submission" date="2021-01" db="EMBL/GenBank/DDBJ databases">
        <authorList>
            <person name="Corre E."/>
            <person name="Pelletier E."/>
            <person name="Niang G."/>
            <person name="Scheremetjew M."/>
            <person name="Finn R."/>
            <person name="Kale V."/>
            <person name="Holt S."/>
            <person name="Cochrane G."/>
            <person name="Meng A."/>
            <person name="Brown T."/>
            <person name="Cohen L."/>
        </authorList>
    </citation>
    <scope>NUCLEOTIDE SEQUENCE</scope>
    <source>
        <strain evidence="8">CCMP722</strain>
    </source>
</reference>
<dbReference type="GO" id="GO:0009737">
    <property type="term" value="P:response to abscisic acid"/>
    <property type="evidence" value="ECO:0007669"/>
    <property type="project" value="TreeGrafter"/>
</dbReference>
<dbReference type="InterPro" id="IPR022535">
    <property type="entry name" value="Golgi_pH-regulator_cons_dom"/>
</dbReference>
<organism evidence="8">
    <name type="scientific">Pyramimonas obovata</name>
    <dbReference type="NCBI Taxonomy" id="1411642"/>
    <lineage>
        <taxon>Eukaryota</taxon>
        <taxon>Viridiplantae</taxon>
        <taxon>Chlorophyta</taxon>
        <taxon>Pyramimonadophyceae</taxon>
        <taxon>Pyramimonadales</taxon>
        <taxon>Pyramimonadaceae</taxon>
        <taxon>Pyramimonas</taxon>
        <taxon>Pyramimonas incertae sedis</taxon>
    </lineage>
</organism>
<protein>
    <recommendedName>
        <fullName evidence="9">Abscisic acid G-protein coupled receptor-like domain-containing protein</fullName>
    </recommendedName>
</protein>
<evidence type="ECO:0000256" key="2">
    <source>
        <dbReference type="ARBA" id="ARBA00022692"/>
    </source>
</evidence>
<dbReference type="PANTHER" id="PTHR15948">
    <property type="entry name" value="G-PROTEIN COUPLED RECEPTOR 89-RELATED"/>
    <property type="match status" value="1"/>
</dbReference>
<feature type="transmembrane region" description="Helical" evidence="5">
    <location>
        <begin position="349"/>
        <end position="370"/>
    </location>
</feature>
<name>A0A7S0QRP8_9CHLO</name>
<dbReference type="PANTHER" id="PTHR15948:SF0">
    <property type="entry name" value="GOLGI PH REGULATOR A-RELATED"/>
    <property type="match status" value="1"/>
</dbReference>
<feature type="transmembrane region" description="Helical" evidence="5">
    <location>
        <begin position="6"/>
        <end position="24"/>
    </location>
</feature>
<dbReference type="InterPro" id="IPR015672">
    <property type="entry name" value="GPHR/GTG"/>
</dbReference>
<evidence type="ECO:0000256" key="3">
    <source>
        <dbReference type="ARBA" id="ARBA00022989"/>
    </source>
</evidence>
<evidence type="ECO:0000259" key="7">
    <source>
        <dbReference type="Pfam" id="PF12537"/>
    </source>
</evidence>
<feature type="transmembrane region" description="Helical" evidence="5">
    <location>
        <begin position="78"/>
        <end position="97"/>
    </location>
</feature>
<feature type="domain" description="Abscisic acid G-protein coupled receptor-like" evidence="6">
    <location>
        <begin position="281"/>
        <end position="458"/>
    </location>
</feature>
<feature type="transmembrane region" description="Helical" evidence="5">
    <location>
        <begin position="148"/>
        <end position="169"/>
    </location>
</feature>
<evidence type="ECO:0000256" key="4">
    <source>
        <dbReference type="ARBA" id="ARBA00023136"/>
    </source>
</evidence>
<dbReference type="AlphaFoldDB" id="A0A7S0QRP8"/>
<evidence type="ECO:0000313" key="8">
    <source>
        <dbReference type="EMBL" id="CAD8655882.1"/>
    </source>
</evidence>
<dbReference type="EMBL" id="HBFA01007997">
    <property type="protein sequence ID" value="CAD8655882.1"/>
    <property type="molecule type" value="Transcribed_RNA"/>
</dbReference>
<dbReference type="Pfam" id="PF12537">
    <property type="entry name" value="GPHR_N"/>
    <property type="match status" value="1"/>
</dbReference>
<evidence type="ECO:0000256" key="5">
    <source>
        <dbReference type="SAM" id="Phobius"/>
    </source>
</evidence>
<evidence type="ECO:0000259" key="6">
    <source>
        <dbReference type="Pfam" id="PF12430"/>
    </source>
</evidence>
<feature type="transmembrane region" description="Helical" evidence="5">
    <location>
        <begin position="390"/>
        <end position="409"/>
    </location>
</feature>
<dbReference type="InterPro" id="IPR025969">
    <property type="entry name" value="ABA_GPCR_dom"/>
</dbReference>
<feature type="transmembrane region" description="Helical" evidence="5">
    <location>
        <begin position="104"/>
        <end position="123"/>
    </location>
</feature>
<keyword evidence="4 5" id="KW-0472">Membrane</keyword>
<accession>A0A7S0QRP8</accession>
<dbReference type="GO" id="GO:0010427">
    <property type="term" value="F:abscisic acid binding"/>
    <property type="evidence" value="ECO:0007669"/>
    <property type="project" value="TreeGrafter"/>
</dbReference>
<evidence type="ECO:0000256" key="1">
    <source>
        <dbReference type="ARBA" id="ARBA00004141"/>
    </source>
</evidence>
<comment type="subcellular location">
    <subcellularLocation>
        <location evidence="1">Membrane</location>
        <topology evidence="1">Multi-pass membrane protein</topology>
    </subcellularLocation>
</comment>
<feature type="transmembrane region" description="Helical" evidence="5">
    <location>
        <begin position="36"/>
        <end position="58"/>
    </location>
</feature>
<keyword evidence="2 5" id="KW-0812">Transmembrane</keyword>
<gene>
    <name evidence="8" type="ORF">POBO1169_LOCUS4158</name>
</gene>
<feature type="domain" description="Golgi pH regulator conserved" evidence="7">
    <location>
        <begin position="140"/>
        <end position="204"/>
    </location>
</feature>
<keyword evidence="3 5" id="KW-1133">Transmembrane helix</keyword>
<evidence type="ECO:0008006" key="9">
    <source>
        <dbReference type="Google" id="ProtNLM"/>
    </source>
</evidence>
<sequence>MLFDASVVVTTWLVAAVCGWYFLTRRLYSEYDEKHVLVGVLFSGTFALSSNLLVLVLFELVGFLSFEARLLTWKIDLYLVLTTLVFVLPYYHCFCLLSSYGIQAVRALFVSLVFLAAFLYAFYRIGVHFPVPSEAGGILTIAQAVSRVGVIGVVLLAVLSGFGAVNLPYEYLSLFRRKIKDEEIQVLERRLMQALEATVTKKKKRELLRLDGLKQKEVRESAKKGFFLRRFVGSMMQSNRSNELEYAMATIRMEERAMEELTQQIFLEIHELHVAKERLAHSRTWLGRVKNLLGYIMSAYCLFRLFNSSKSLLLGLTRGGERVNSPDPVSQAIGLVLTNFNIKFNVGLWSYYISFLFIGIIVANSMRGFIKNIFKIFSSVSGGSATSGPLVLFLTEIVALYFVSTVLLIRQKLPLDHRQIITDVLGADIEFHFYQGFHDLIFIASAVLSILLLSMHHRALANNSEDKHSMD</sequence>
<dbReference type="Pfam" id="PF12430">
    <property type="entry name" value="ABA_GPCR"/>
    <property type="match status" value="1"/>
</dbReference>
<proteinExistence type="predicted"/>